<gene>
    <name evidence="6" type="ORF">O4U47_06375</name>
</gene>
<evidence type="ECO:0000313" key="6">
    <source>
        <dbReference type="EMBL" id="MDA2804131.1"/>
    </source>
</evidence>
<organism evidence="6 7">
    <name type="scientific">Nocardiopsis suaedae</name>
    <dbReference type="NCBI Taxonomy" id="3018444"/>
    <lineage>
        <taxon>Bacteria</taxon>
        <taxon>Bacillati</taxon>
        <taxon>Actinomycetota</taxon>
        <taxon>Actinomycetes</taxon>
        <taxon>Streptosporangiales</taxon>
        <taxon>Nocardiopsidaceae</taxon>
        <taxon>Nocardiopsis</taxon>
    </lineage>
</organism>
<dbReference type="PROSITE" id="PS50893">
    <property type="entry name" value="ABC_TRANSPORTER_2"/>
    <property type="match status" value="1"/>
</dbReference>
<sequence>MIEVDELTKRYGRTTAVDRLSFRAEPGAVTGFLGPNGAGKSTTMRALLGLDRPDGGRAHVLGGPYTRFRYPLRRVGALLDAGALDPGRSPRAHLHWLARSNRIPRAKADQALEWAGIAGAADRRAGGLSLGMRQRLGVAAALMGDPEVLVLDEPVNGLDPDGVRWMRELLRAQAADGRTVLLSSHLMGEVSQTADRLVVVARGGLVADTSVRALVEGSEGVLVRSPRPGDLARVLAGRGAGVEPGADGALTVTGMDVREVGEAAASAGIPLHGSAPVGISLEEAYMRLTADAGEAAR</sequence>
<evidence type="ECO:0000259" key="5">
    <source>
        <dbReference type="PROSITE" id="PS50893"/>
    </source>
</evidence>
<dbReference type="InterPro" id="IPR027417">
    <property type="entry name" value="P-loop_NTPase"/>
</dbReference>
<keyword evidence="7" id="KW-1185">Reference proteome</keyword>
<dbReference type="GO" id="GO:0005524">
    <property type="term" value="F:ATP binding"/>
    <property type="evidence" value="ECO:0007669"/>
    <property type="project" value="UniProtKB-KW"/>
</dbReference>
<feature type="domain" description="ABC transporter" evidence="5">
    <location>
        <begin position="2"/>
        <end position="227"/>
    </location>
</feature>
<dbReference type="Gene3D" id="3.40.50.300">
    <property type="entry name" value="P-loop containing nucleotide triphosphate hydrolases"/>
    <property type="match status" value="1"/>
</dbReference>
<protein>
    <submittedName>
        <fullName evidence="6">ATP-binding cassette domain-containing protein</fullName>
    </submittedName>
</protein>
<evidence type="ECO:0000256" key="1">
    <source>
        <dbReference type="ARBA" id="ARBA00005417"/>
    </source>
</evidence>
<evidence type="ECO:0000313" key="7">
    <source>
        <dbReference type="Proteomes" id="UP001165685"/>
    </source>
</evidence>
<evidence type="ECO:0000256" key="3">
    <source>
        <dbReference type="ARBA" id="ARBA00022741"/>
    </source>
</evidence>
<keyword evidence="4 6" id="KW-0067">ATP-binding</keyword>
<dbReference type="InterPro" id="IPR017871">
    <property type="entry name" value="ABC_transporter-like_CS"/>
</dbReference>
<reference evidence="6" key="1">
    <citation type="submission" date="2023-01" db="EMBL/GenBank/DDBJ databases">
        <title>Draft genome sequence of Nocardiopsis sp. LSu2-4 isolated from halophytes.</title>
        <authorList>
            <person name="Duangmal K."/>
            <person name="Chantavorakit T."/>
        </authorList>
    </citation>
    <scope>NUCLEOTIDE SEQUENCE</scope>
    <source>
        <strain evidence="6">LSu2-4</strain>
    </source>
</reference>
<keyword evidence="2" id="KW-0813">Transport</keyword>
<dbReference type="Proteomes" id="UP001165685">
    <property type="component" value="Unassembled WGS sequence"/>
</dbReference>
<dbReference type="SMART" id="SM00382">
    <property type="entry name" value="AAA"/>
    <property type="match status" value="1"/>
</dbReference>
<accession>A0ABT4THJ5</accession>
<keyword evidence="3" id="KW-0547">Nucleotide-binding</keyword>
<dbReference type="SUPFAM" id="SSF52540">
    <property type="entry name" value="P-loop containing nucleoside triphosphate hydrolases"/>
    <property type="match status" value="1"/>
</dbReference>
<dbReference type="PROSITE" id="PS00211">
    <property type="entry name" value="ABC_TRANSPORTER_1"/>
    <property type="match status" value="1"/>
</dbReference>
<dbReference type="PANTHER" id="PTHR43335">
    <property type="entry name" value="ABC TRANSPORTER, ATP-BINDING PROTEIN"/>
    <property type="match status" value="1"/>
</dbReference>
<dbReference type="Pfam" id="PF00005">
    <property type="entry name" value="ABC_tran"/>
    <property type="match status" value="1"/>
</dbReference>
<evidence type="ECO:0000256" key="2">
    <source>
        <dbReference type="ARBA" id="ARBA00022448"/>
    </source>
</evidence>
<evidence type="ECO:0000256" key="4">
    <source>
        <dbReference type="ARBA" id="ARBA00022840"/>
    </source>
</evidence>
<comment type="similarity">
    <text evidence="1">Belongs to the ABC transporter superfamily.</text>
</comment>
<dbReference type="PANTHER" id="PTHR43335:SF4">
    <property type="entry name" value="ABC TRANSPORTER, ATP-BINDING PROTEIN"/>
    <property type="match status" value="1"/>
</dbReference>
<dbReference type="EMBL" id="JAQFWP010000008">
    <property type="protein sequence ID" value="MDA2804131.1"/>
    <property type="molecule type" value="Genomic_DNA"/>
</dbReference>
<dbReference type="InterPro" id="IPR003439">
    <property type="entry name" value="ABC_transporter-like_ATP-bd"/>
</dbReference>
<dbReference type="RefSeq" id="WP_270676658.1">
    <property type="nucleotide sequence ID" value="NZ_JAQFWP010000008.1"/>
</dbReference>
<name>A0ABT4THJ5_9ACTN</name>
<proteinExistence type="inferred from homology"/>
<comment type="caution">
    <text evidence="6">The sequence shown here is derived from an EMBL/GenBank/DDBJ whole genome shotgun (WGS) entry which is preliminary data.</text>
</comment>
<dbReference type="InterPro" id="IPR003593">
    <property type="entry name" value="AAA+_ATPase"/>
</dbReference>